<dbReference type="Gene3D" id="3.40.190.10">
    <property type="entry name" value="Periplasmic binding protein-like II"/>
    <property type="match status" value="2"/>
</dbReference>
<sequence>MPSLRKRLPSLNGLLAFEAAAKHESFTAAAKELGVHQPSISRHISLLEEFMGRNLFVRSNNQLSLTEEGRRLWQAVNSGLGLIADTADELREPPDQGVVTVACSFGFAHQWLLARYGVLRKAVAPVKVKLLTTDHHIEYDQEEAEILVRFGQGDWPDCFARKLFEEEVFPVCSPDFLARHPDLNKVVSPNKLAEMLKKLPLLHYDTGGQGWLTWDLWFKMQSVSYQPPSDVTYYENYPFQIRATLDGEGISLGWSCLVSDHLAKGELVSLCQPIKREKWGYYLICRKNLAARPSVKAVFDWFSKA</sequence>
<proteinExistence type="inferred from homology"/>
<dbReference type="RefSeq" id="WP_269424910.1">
    <property type="nucleotide sequence ID" value="NZ_JAPWGY010000010.1"/>
</dbReference>
<accession>A0ABT4LNV8</accession>
<evidence type="ECO:0000256" key="4">
    <source>
        <dbReference type="ARBA" id="ARBA00023163"/>
    </source>
</evidence>
<dbReference type="Gene3D" id="1.10.10.10">
    <property type="entry name" value="Winged helix-like DNA-binding domain superfamily/Winged helix DNA-binding domain"/>
    <property type="match status" value="1"/>
</dbReference>
<dbReference type="Pfam" id="PF03466">
    <property type="entry name" value="LysR_substrate"/>
    <property type="match status" value="1"/>
</dbReference>
<gene>
    <name evidence="6" type="ORF">O4H49_18430</name>
</gene>
<dbReference type="InterPro" id="IPR000847">
    <property type="entry name" value="LysR_HTH_N"/>
</dbReference>
<dbReference type="Proteomes" id="UP001069802">
    <property type="component" value="Unassembled WGS sequence"/>
</dbReference>
<dbReference type="InterPro" id="IPR036388">
    <property type="entry name" value="WH-like_DNA-bd_sf"/>
</dbReference>
<dbReference type="PRINTS" id="PR00039">
    <property type="entry name" value="HTHLYSR"/>
</dbReference>
<dbReference type="SUPFAM" id="SSF46785">
    <property type="entry name" value="Winged helix' DNA-binding domain"/>
    <property type="match status" value="1"/>
</dbReference>
<dbReference type="InterPro" id="IPR058163">
    <property type="entry name" value="LysR-type_TF_proteobact-type"/>
</dbReference>
<dbReference type="CDD" id="cd08432">
    <property type="entry name" value="PBP2_GcdR_TrpI_HvrB_AmpR_like"/>
    <property type="match status" value="1"/>
</dbReference>
<dbReference type="InterPro" id="IPR036390">
    <property type="entry name" value="WH_DNA-bd_sf"/>
</dbReference>
<evidence type="ECO:0000256" key="3">
    <source>
        <dbReference type="ARBA" id="ARBA00023125"/>
    </source>
</evidence>
<name>A0ABT4LNV8_9PROT</name>
<dbReference type="EMBL" id="JAPWGY010000010">
    <property type="protein sequence ID" value="MCZ4282767.1"/>
    <property type="molecule type" value="Genomic_DNA"/>
</dbReference>
<reference evidence="6" key="1">
    <citation type="submission" date="2022-12" db="EMBL/GenBank/DDBJ databases">
        <title>Bacterial isolates from different developmental stages of Nematostella vectensis.</title>
        <authorList>
            <person name="Fraune S."/>
        </authorList>
    </citation>
    <scope>NUCLEOTIDE SEQUENCE</scope>
    <source>
        <strain evidence="6">G21630-S1</strain>
    </source>
</reference>
<dbReference type="Pfam" id="PF00126">
    <property type="entry name" value="HTH_1"/>
    <property type="match status" value="1"/>
</dbReference>
<dbReference type="SUPFAM" id="SSF53850">
    <property type="entry name" value="Periplasmic binding protein-like II"/>
    <property type="match status" value="1"/>
</dbReference>
<keyword evidence="2" id="KW-0805">Transcription regulation</keyword>
<dbReference type="PROSITE" id="PS50931">
    <property type="entry name" value="HTH_LYSR"/>
    <property type="match status" value="1"/>
</dbReference>
<keyword evidence="4" id="KW-0804">Transcription</keyword>
<evidence type="ECO:0000256" key="1">
    <source>
        <dbReference type="ARBA" id="ARBA00009437"/>
    </source>
</evidence>
<comment type="caution">
    <text evidence="6">The sequence shown here is derived from an EMBL/GenBank/DDBJ whole genome shotgun (WGS) entry which is preliminary data.</text>
</comment>
<comment type="similarity">
    <text evidence="1">Belongs to the LysR transcriptional regulatory family.</text>
</comment>
<dbReference type="PANTHER" id="PTHR30537:SF74">
    <property type="entry name" value="HTH-TYPE TRANSCRIPTIONAL REGULATOR TRPI"/>
    <property type="match status" value="1"/>
</dbReference>
<feature type="domain" description="HTH lysR-type" evidence="5">
    <location>
        <begin position="9"/>
        <end position="66"/>
    </location>
</feature>
<evidence type="ECO:0000313" key="7">
    <source>
        <dbReference type="Proteomes" id="UP001069802"/>
    </source>
</evidence>
<keyword evidence="7" id="KW-1185">Reference proteome</keyword>
<organism evidence="6 7">
    <name type="scientific">Kiloniella laminariae</name>
    <dbReference type="NCBI Taxonomy" id="454162"/>
    <lineage>
        <taxon>Bacteria</taxon>
        <taxon>Pseudomonadati</taxon>
        <taxon>Pseudomonadota</taxon>
        <taxon>Alphaproteobacteria</taxon>
        <taxon>Rhodospirillales</taxon>
        <taxon>Kiloniellaceae</taxon>
        <taxon>Kiloniella</taxon>
    </lineage>
</organism>
<protein>
    <submittedName>
        <fullName evidence="6">LysR substrate-binding domain-containing protein</fullName>
    </submittedName>
</protein>
<evidence type="ECO:0000259" key="5">
    <source>
        <dbReference type="PROSITE" id="PS50931"/>
    </source>
</evidence>
<evidence type="ECO:0000256" key="2">
    <source>
        <dbReference type="ARBA" id="ARBA00023015"/>
    </source>
</evidence>
<keyword evidence="3" id="KW-0238">DNA-binding</keyword>
<evidence type="ECO:0000313" key="6">
    <source>
        <dbReference type="EMBL" id="MCZ4282767.1"/>
    </source>
</evidence>
<dbReference type="PANTHER" id="PTHR30537">
    <property type="entry name" value="HTH-TYPE TRANSCRIPTIONAL REGULATOR"/>
    <property type="match status" value="1"/>
</dbReference>
<dbReference type="InterPro" id="IPR005119">
    <property type="entry name" value="LysR_subst-bd"/>
</dbReference>